<protein>
    <submittedName>
        <fullName evidence="2">DUF262 domain-containing protein</fullName>
    </submittedName>
</protein>
<evidence type="ECO:0000313" key="2">
    <source>
        <dbReference type="EMBL" id="UJF33744.1"/>
    </source>
</evidence>
<dbReference type="PANTHER" id="PTHR35149">
    <property type="entry name" value="SLL5132 PROTEIN"/>
    <property type="match status" value="1"/>
</dbReference>
<dbReference type="PANTHER" id="PTHR35149:SF1">
    <property type="entry name" value="DUF5655 DOMAIN-CONTAINING PROTEIN"/>
    <property type="match status" value="1"/>
</dbReference>
<keyword evidence="3" id="KW-1185">Reference proteome</keyword>
<evidence type="ECO:0000259" key="1">
    <source>
        <dbReference type="Pfam" id="PF03235"/>
    </source>
</evidence>
<accession>A0ABY3SKI6</accession>
<feature type="domain" description="GmrSD restriction endonucleases N-terminal" evidence="1">
    <location>
        <begin position="9"/>
        <end position="203"/>
    </location>
</feature>
<organism evidence="2 3">
    <name type="scientific">Paenibacillus hexagrammi</name>
    <dbReference type="NCBI Taxonomy" id="2908839"/>
    <lineage>
        <taxon>Bacteria</taxon>
        <taxon>Bacillati</taxon>
        <taxon>Bacillota</taxon>
        <taxon>Bacilli</taxon>
        <taxon>Bacillales</taxon>
        <taxon>Paenibacillaceae</taxon>
        <taxon>Paenibacillus</taxon>
    </lineage>
</organism>
<sequence length="762" mass="88968">MESIKMSLKDVLSTFDKVIIPDVQRDYVMGSGGKKFTDLLTAMAESAVKDKRFNFSCLVGYKDKNNFYVYDGQQRLATLVFLCAHLKESTDTVRTTQELLKKFSFTGRDLANSWLEKPKEIKVDKAVDFTTYSLAKLIEEFTQIQPPYYNYRPSDRISFDFLFNKVLFDMIFIDEICDAEQFFLDINDGLDLRSYEVFKAELFHHASNNVLTRDSFKRFALKMENDWLRFFLPYLHKKSKSMPGNNTEVIAHCEEELLIGFLQYCFRMMWIEEKDSEEGYESTTVSWLTQEHLMRLECIVDAVVNEMGNASLSSLSCINYSLKHDAYRKGHHWNISDINYIAMLEEFLCNVSNSNETKKDVVIWCYIANLPYVGQTRDALYAYLRLVKKILNNNRKLCDSAMIKWGGLRPEHNYILHAGYNVQGIPQYYTQCENEECSDDTRSLLNSIISLNKGFIPNANMLCANDCIQACKNNLCKSILLKETKKEKSSDRNTIEQYENLPFINGLVDNFLNYTEDACQLKEFCNDALYSKLSDIQRHDLQYQYKHIVQFFYENKVSIGEILFSNIHISWENYCGTTHKKHQVSLVPHTWCDFFTFDNGIPFSETPRDYPLHILPDGWISADGKITQPEETDVENKDGFAAYAKTHAVWDTSNFLGNFSYILLNAENGLIGNGININSLPTYLDNYNSKNWIFNWLSQETKVYFSDKPYLNRILLYKFKLFMESDEKGKQDMTIYLKENKEKMRFIDINGNRFFIKLDEIQ</sequence>
<dbReference type="Proteomes" id="UP001649230">
    <property type="component" value="Chromosome"/>
</dbReference>
<dbReference type="InterPro" id="IPR004919">
    <property type="entry name" value="GmrSD_N"/>
</dbReference>
<dbReference type="RefSeq" id="WP_235120138.1">
    <property type="nucleotide sequence ID" value="NZ_CP090978.1"/>
</dbReference>
<dbReference type="EMBL" id="CP090978">
    <property type="protein sequence ID" value="UJF33744.1"/>
    <property type="molecule type" value="Genomic_DNA"/>
</dbReference>
<proteinExistence type="predicted"/>
<dbReference type="Pfam" id="PF03235">
    <property type="entry name" value="GmrSD_N"/>
    <property type="match status" value="1"/>
</dbReference>
<reference evidence="2 3" key="1">
    <citation type="journal article" date="2024" name="Int. J. Syst. Evol. Microbiol.">
        <title>Paenibacillus hexagrammi sp. nov., a novel bacterium isolated from the gut content of Hexagrammos agrammus.</title>
        <authorList>
            <person name="Jung H.K."/>
            <person name="Kim D.G."/>
            <person name="Zin H."/>
            <person name="Park J."/>
            <person name="Jung H."/>
            <person name="Kim Y.O."/>
            <person name="Kong H.J."/>
            <person name="Kim J.W."/>
            <person name="Kim Y.S."/>
        </authorList>
    </citation>
    <scope>NUCLEOTIDE SEQUENCE [LARGE SCALE GENOMIC DNA]</scope>
    <source>
        <strain evidence="2 3">YPD9-1</strain>
    </source>
</reference>
<gene>
    <name evidence="2" type="ORF">L0M14_00290</name>
</gene>
<evidence type="ECO:0000313" key="3">
    <source>
        <dbReference type="Proteomes" id="UP001649230"/>
    </source>
</evidence>
<name>A0ABY3SKI6_9BACL</name>